<name>A0A1B1MKJ6_STRLN</name>
<dbReference type="Proteomes" id="UP000092598">
    <property type="component" value="Chromosome"/>
</dbReference>
<dbReference type="EMBL" id="CP016438">
    <property type="protein sequence ID" value="ANS69145.1"/>
    <property type="molecule type" value="Genomic_DNA"/>
</dbReference>
<keyword evidence="3" id="KW-1185">Reference proteome</keyword>
<feature type="compositionally biased region" description="Acidic residues" evidence="1">
    <location>
        <begin position="109"/>
        <end position="120"/>
    </location>
</feature>
<reference evidence="2 3" key="1">
    <citation type="submission" date="2016-07" db="EMBL/GenBank/DDBJ databases">
        <title>Enhancement of antibiotic productionsby engineered nitrateutilization in actinobacteria.</title>
        <authorList>
            <person name="Meng S.C."/>
        </authorList>
    </citation>
    <scope>NUCLEOTIDE SEQUENCE [LARGE SCALE GENOMIC DNA]</scope>
    <source>
        <strain evidence="2 3">NRRL 2936</strain>
    </source>
</reference>
<feature type="compositionally biased region" description="Low complexity" evidence="1">
    <location>
        <begin position="211"/>
        <end position="222"/>
    </location>
</feature>
<feature type="compositionally biased region" description="Low complexity" evidence="1">
    <location>
        <begin position="163"/>
        <end position="176"/>
    </location>
</feature>
<dbReference type="AlphaFoldDB" id="A0A1B1MKJ6"/>
<evidence type="ECO:0008006" key="4">
    <source>
        <dbReference type="Google" id="ProtNLM"/>
    </source>
</evidence>
<proteinExistence type="predicted"/>
<dbReference type="PATRIC" id="fig|1915.4.peg.7629"/>
<evidence type="ECO:0000313" key="3">
    <source>
        <dbReference type="Proteomes" id="UP000092598"/>
    </source>
</evidence>
<feature type="compositionally biased region" description="Basic and acidic residues" evidence="1">
    <location>
        <begin position="121"/>
        <end position="130"/>
    </location>
</feature>
<sequence length="234" mass="24851">MGLAVGAGYFLGRTRKMKLAFAVGTLVAGKRMHLSPRALADLVAGQLRDNPQFKEIGDQLREDLRGVGKAATGAMVERRIDALADRLHGRTAQVRDQLSGVVPDTSDLGFEDDEDDEADERDNRRDPRSEESEDSDADYDDSDDTDDDEPAESPAPRRRAPAKKSTGSAKKAAGKAPAKKAAKTAEKAPAKKAAKKTAGPARKTAKKTAAKKTSAAGDSARSARARLPKGGGER</sequence>
<gene>
    <name evidence="2" type="ORF">SLINC_6921</name>
</gene>
<feature type="region of interest" description="Disordered" evidence="1">
    <location>
        <begin position="94"/>
        <end position="234"/>
    </location>
</feature>
<dbReference type="STRING" id="1915.SLINC_6921"/>
<protein>
    <recommendedName>
        <fullName evidence="4">DNA primase</fullName>
    </recommendedName>
</protein>
<dbReference type="KEGG" id="sls:SLINC_6921"/>
<organism evidence="2 3">
    <name type="scientific">Streptomyces lincolnensis</name>
    <dbReference type="NCBI Taxonomy" id="1915"/>
    <lineage>
        <taxon>Bacteria</taxon>
        <taxon>Bacillati</taxon>
        <taxon>Actinomycetota</taxon>
        <taxon>Actinomycetes</taxon>
        <taxon>Kitasatosporales</taxon>
        <taxon>Streptomycetaceae</taxon>
        <taxon>Streptomyces</taxon>
    </lineage>
</organism>
<evidence type="ECO:0000313" key="2">
    <source>
        <dbReference type="EMBL" id="ANS69145.1"/>
    </source>
</evidence>
<feature type="compositionally biased region" description="Acidic residues" evidence="1">
    <location>
        <begin position="131"/>
        <end position="151"/>
    </location>
</feature>
<evidence type="ECO:0000256" key="1">
    <source>
        <dbReference type="SAM" id="MobiDB-lite"/>
    </source>
</evidence>
<accession>A0A1B1MKJ6</accession>